<keyword evidence="6" id="KW-0347">Helicase</keyword>
<dbReference type="InterPro" id="IPR001650">
    <property type="entry name" value="Helicase_C-like"/>
</dbReference>
<organism evidence="6 7">
    <name type="scientific">Robertmurraya beringensis</name>
    <dbReference type="NCBI Taxonomy" id="641660"/>
    <lineage>
        <taxon>Bacteria</taxon>
        <taxon>Bacillati</taxon>
        <taxon>Bacillota</taxon>
        <taxon>Bacilli</taxon>
        <taxon>Bacillales</taxon>
        <taxon>Bacillaceae</taxon>
        <taxon>Robertmurraya</taxon>
    </lineage>
</organism>
<dbReference type="SMART" id="SM00487">
    <property type="entry name" value="DEXDc"/>
    <property type="match status" value="1"/>
</dbReference>
<dbReference type="InterPro" id="IPR027417">
    <property type="entry name" value="P-loop_NTPase"/>
</dbReference>
<dbReference type="CDD" id="cd17925">
    <property type="entry name" value="DEXDc_ComFA"/>
    <property type="match status" value="1"/>
</dbReference>
<comment type="caution">
    <text evidence="6">The sequence shown here is derived from an EMBL/GenBank/DDBJ whole genome shotgun (WGS) entry which is preliminary data.</text>
</comment>
<dbReference type="GO" id="GO:0004386">
    <property type="term" value="F:helicase activity"/>
    <property type="evidence" value="ECO:0007669"/>
    <property type="project" value="UniProtKB-KW"/>
</dbReference>
<dbReference type="EMBL" id="JBHLUU010000125">
    <property type="protein sequence ID" value="MFC0477867.1"/>
    <property type="molecule type" value="Genomic_DNA"/>
</dbReference>
<evidence type="ECO:0000256" key="1">
    <source>
        <dbReference type="ARBA" id="ARBA00022741"/>
    </source>
</evidence>
<dbReference type="SMART" id="SM00490">
    <property type="entry name" value="HELICc"/>
    <property type="match status" value="1"/>
</dbReference>
<sequence>MDPLRNVLAGKQLLREEFPFEMVDSPLVSKRPGIVFDKKGRACCNRCGNSDKELLAEFPCARCGKKCVYCRACIMMGRVSECTPLYGWGGDMPEIDHASLKWSGSLSDGQRVASDRVVKAISHNDELLVWAVCGAGKTELLFKGIEVAFATGKRVCIATPRTDVVLELAPRLQSVFPSIQVASLYGGSDDRHQFSPLTITTTHQLLRFYQAFDVMIVDEVDAFPYSVDPMLQFAVRNAMKVESSLIYLTATPSQKWQKECLGRKRNFVTIPARFHRCSLPVPEFVWCGNWEKVVKKGRVPLKLQKWIEHRLLVGTPMLLFVPTVAWMAKLLPLIQMIDERIESVHAEDPDRKEKVLRMRKKEIPLLVTTTILERGVTFPGLEVAVLGSEDRIFTESALVQIAGRVGRSADKPFGNVTFFHNGRTQAMEKAKGQVVMMNKEALAKGLIDE</sequence>
<keyword evidence="3" id="KW-0238">DNA-binding</keyword>
<dbReference type="PROSITE" id="PS51192">
    <property type="entry name" value="HELICASE_ATP_BIND_1"/>
    <property type="match status" value="1"/>
</dbReference>
<evidence type="ECO:0000313" key="7">
    <source>
        <dbReference type="Proteomes" id="UP001589738"/>
    </source>
</evidence>
<dbReference type="Gene3D" id="3.40.50.300">
    <property type="entry name" value="P-loop containing nucleotide triphosphate hydrolases"/>
    <property type="match status" value="2"/>
</dbReference>
<keyword evidence="7" id="KW-1185">Reference proteome</keyword>
<dbReference type="SUPFAM" id="SSF52540">
    <property type="entry name" value="P-loop containing nucleoside triphosphate hydrolases"/>
    <property type="match status" value="1"/>
</dbReference>
<accession>A0ABV6KWZ7</accession>
<evidence type="ECO:0000256" key="2">
    <source>
        <dbReference type="ARBA" id="ARBA00022840"/>
    </source>
</evidence>
<dbReference type="Proteomes" id="UP001589738">
    <property type="component" value="Unassembled WGS sequence"/>
</dbReference>
<dbReference type="RefSeq" id="WP_377059087.1">
    <property type="nucleotide sequence ID" value="NZ_JBHLUU010000125.1"/>
</dbReference>
<dbReference type="InterPro" id="IPR006935">
    <property type="entry name" value="Helicase/UvrB_N"/>
</dbReference>
<feature type="domain" description="Helicase C-terminal" evidence="5">
    <location>
        <begin position="306"/>
        <end position="449"/>
    </location>
</feature>
<feature type="domain" description="Helicase ATP-binding" evidence="4">
    <location>
        <begin position="118"/>
        <end position="270"/>
    </location>
</feature>
<keyword evidence="2" id="KW-0067">ATP-binding</keyword>
<evidence type="ECO:0000313" key="6">
    <source>
        <dbReference type="EMBL" id="MFC0477867.1"/>
    </source>
</evidence>
<gene>
    <name evidence="6" type="ORF">ACFFHF_22015</name>
</gene>
<name>A0ABV6KWZ7_9BACI</name>
<evidence type="ECO:0000259" key="4">
    <source>
        <dbReference type="PROSITE" id="PS51192"/>
    </source>
</evidence>
<evidence type="ECO:0000256" key="3">
    <source>
        <dbReference type="ARBA" id="ARBA00023125"/>
    </source>
</evidence>
<dbReference type="InterPro" id="IPR014001">
    <property type="entry name" value="Helicase_ATP-bd"/>
</dbReference>
<evidence type="ECO:0000259" key="5">
    <source>
        <dbReference type="PROSITE" id="PS51194"/>
    </source>
</evidence>
<dbReference type="PROSITE" id="PS51194">
    <property type="entry name" value="HELICASE_CTER"/>
    <property type="match status" value="1"/>
</dbReference>
<reference evidence="6 7" key="1">
    <citation type="submission" date="2024-09" db="EMBL/GenBank/DDBJ databases">
        <authorList>
            <person name="Sun Q."/>
            <person name="Mori K."/>
        </authorList>
    </citation>
    <scope>NUCLEOTIDE SEQUENCE [LARGE SCALE GENOMIC DNA]</scope>
    <source>
        <strain evidence="6 7">CGMCC 1.9126</strain>
    </source>
</reference>
<dbReference type="Pfam" id="PF04851">
    <property type="entry name" value="ResIII"/>
    <property type="match status" value="1"/>
</dbReference>
<keyword evidence="6" id="KW-0378">Hydrolase</keyword>
<dbReference type="Pfam" id="PF00271">
    <property type="entry name" value="Helicase_C"/>
    <property type="match status" value="1"/>
</dbReference>
<keyword evidence="1" id="KW-0547">Nucleotide-binding</keyword>
<dbReference type="PANTHER" id="PTHR30580:SF1">
    <property type="entry name" value="COMF OPERON PROTEIN 1"/>
    <property type="match status" value="1"/>
</dbReference>
<protein>
    <submittedName>
        <fullName evidence="6">DEAD/DEAH box helicase</fullName>
    </submittedName>
</protein>
<dbReference type="PANTHER" id="PTHR30580">
    <property type="entry name" value="PRIMOSOMAL PROTEIN N"/>
    <property type="match status" value="1"/>
</dbReference>
<proteinExistence type="predicted"/>